<evidence type="ECO:0000313" key="2">
    <source>
        <dbReference type="EMBL" id="GAA4732469.1"/>
    </source>
</evidence>
<dbReference type="EMBL" id="BAABLO010000013">
    <property type="protein sequence ID" value="GAA4732469.1"/>
    <property type="molecule type" value="Genomic_DNA"/>
</dbReference>
<dbReference type="PANTHER" id="PTHR43805">
    <property type="entry name" value="GLYCEROPHOSPHORYL DIESTER PHOSPHODIESTERASE"/>
    <property type="match status" value="1"/>
</dbReference>
<dbReference type="PANTHER" id="PTHR43805:SF1">
    <property type="entry name" value="GP-PDE DOMAIN-CONTAINING PROTEIN"/>
    <property type="match status" value="1"/>
</dbReference>
<evidence type="ECO:0000259" key="1">
    <source>
        <dbReference type="PROSITE" id="PS51704"/>
    </source>
</evidence>
<accession>A0ABP8YMY6</accession>
<proteinExistence type="predicted"/>
<gene>
    <name evidence="2" type="ORF">GCM10025782_34580</name>
</gene>
<dbReference type="Gene3D" id="3.20.20.190">
    <property type="entry name" value="Phosphatidylinositol (PI) phosphodiesterase"/>
    <property type="match status" value="1"/>
</dbReference>
<keyword evidence="3" id="KW-1185">Reference proteome</keyword>
<dbReference type="InterPro" id="IPR017946">
    <property type="entry name" value="PLC-like_Pdiesterase_TIM-brl"/>
</dbReference>
<comment type="caution">
    <text evidence="2">The sequence shown here is derived from an EMBL/GenBank/DDBJ whole genome shotgun (WGS) entry which is preliminary data.</text>
</comment>
<protein>
    <submittedName>
        <fullName evidence="2">Glycerophosphodiester phosphodiesterase</fullName>
    </submittedName>
</protein>
<evidence type="ECO:0000313" key="3">
    <source>
        <dbReference type="Proteomes" id="UP001500556"/>
    </source>
</evidence>
<dbReference type="InterPro" id="IPR030395">
    <property type="entry name" value="GP_PDE_dom"/>
</dbReference>
<reference evidence="3" key="1">
    <citation type="journal article" date="2019" name="Int. J. Syst. Evol. Microbiol.">
        <title>The Global Catalogue of Microorganisms (GCM) 10K type strain sequencing project: providing services to taxonomists for standard genome sequencing and annotation.</title>
        <authorList>
            <consortium name="The Broad Institute Genomics Platform"/>
            <consortium name="The Broad Institute Genome Sequencing Center for Infectious Disease"/>
            <person name="Wu L."/>
            <person name="Ma J."/>
        </authorList>
    </citation>
    <scope>NUCLEOTIDE SEQUENCE [LARGE SCALE GENOMIC DNA]</scope>
    <source>
        <strain evidence="3">JCM 18961</strain>
    </source>
</reference>
<feature type="domain" description="GP-PDE" evidence="1">
    <location>
        <begin position="14"/>
        <end position="255"/>
    </location>
</feature>
<dbReference type="CDD" id="cd08561">
    <property type="entry name" value="GDPD_cytoplasmic_ScUgpQ2_like"/>
    <property type="match status" value="1"/>
</dbReference>
<dbReference type="SUPFAM" id="SSF51695">
    <property type="entry name" value="PLC-like phosphodiesterases"/>
    <property type="match status" value="1"/>
</dbReference>
<dbReference type="Pfam" id="PF03009">
    <property type="entry name" value="GDPD"/>
    <property type="match status" value="1"/>
</dbReference>
<dbReference type="Proteomes" id="UP001500556">
    <property type="component" value="Unassembled WGS sequence"/>
</dbReference>
<sequence>MRAADFAYFDAPTPIGLAHRGGAKVAANLHLENTMAAFRHAVDLGYRYLETDVHATRDGRVVAFHDHVLDHVTDHQGRIAELPWAAVRNARVGGSEAIPLLSDLLEELPDARLNIDVKAAGAIEPLAAVVRAHDAVDRVCIGSFSRTRLRAVRSLLGPAVATAAGPSEVGVLRFAPRLVADWLRSPAAVLQVPTGHVVGGRRLDLVTPALVDRVHSMGKHVHVWTIDDAAEMHRLLDLGVDGIVSDRIDTLADVLAERGVPLGQ</sequence>
<dbReference type="PROSITE" id="PS51704">
    <property type="entry name" value="GP_PDE"/>
    <property type="match status" value="1"/>
</dbReference>
<dbReference type="RefSeq" id="WP_345505113.1">
    <property type="nucleotide sequence ID" value="NZ_BAABLO010000013.1"/>
</dbReference>
<name>A0ABP8YMY6_9MICO</name>
<organism evidence="2 3">
    <name type="scientific">Pedococcus ginsenosidimutans</name>
    <dbReference type="NCBI Taxonomy" id="490570"/>
    <lineage>
        <taxon>Bacteria</taxon>
        <taxon>Bacillati</taxon>
        <taxon>Actinomycetota</taxon>
        <taxon>Actinomycetes</taxon>
        <taxon>Micrococcales</taxon>
        <taxon>Intrasporangiaceae</taxon>
        <taxon>Pedococcus</taxon>
    </lineage>
</organism>